<evidence type="ECO:0000313" key="4">
    <source>
        <dbReference type="EMBL" id="PWE13422.1"/>
    </source>
</evidence>
<feature type="domain" description="FAD dependent oxidoreductase" evidence="3">
    <location>
        <begin position="4"/>
        <end position="402"/>
    </location>
</feature>
<dbReference type="SUPFAM" id="SSF51905">
    <property type="entry name" value="FAD/NAD(P)-binding domain"/>
    <property type="match status" value="1"/>
</dbReference>
<dbReference type="PANTHER" id="PTHR13847:SF289">
    <property type="entry name" value="GLYCINE OXIDASE"/>
    <property type="match status" value="1"/>
</dbReference>
<dbReference type="GO" id="GO:0016491">
    <property type="term" value="F:oxidoreductase activity"/>
    <property type="evidence" value="ECO:0007669"/>
    <property type="project" value="UniProtKB-KW"/>
</dbReference>
<feature type="compositionally biased region" description="Basic and acidic residues" evidence="2">
    <location>
        <begin position="442"/>
        <end position="453"/>
    </location>
</feature>
<proteinExistence type="predicted"/>
<dbReference type="InterPro" id="IPR036188">
    <property type="entry name" value="FAD/NAD-bd_sf"/>
</dbReference>
<dbReference type="EMBL" id="QEXO01000004">
    <property type="protein sequence ID" value="PWE13422.1"/>
    <property type="molecule type" value="Genomic_DNA"/>
</dbReference>
<dbReference type="SUPFAM" id="SSF54373">
    <property type="entry name" value="FAD-linked reductases, C-terminal domain"/>
    <property type="match status" value="1"/>
</dbReference>
<dbReference type="EC" id="1.4.99.-" evidence="5"/>
<sequence length="453" mass="49661">MSHIAVIGAGISGITTAYALSLKGYQVTVIDRLRYPAMETSFANGGQLSACNAEVWNSRSTILKGLKWMMRKDAPLLFNPKPSWHKYSWMAQFVGAISGYERNTVDTVKLAITARENLYQWAKDENIDFDLEQRGILHIYHTPGGFESGKKVSQLLQKGGLERRTVTNEEIHQIEPALQGTYYGGFFTPSDATGDIHKYTRGLANACAKRGVKFLQDTEVLGIDCGPPHRIQLRTGEGAEAHTHTLSVDSLVVCAGVGSRHLAHMLGDYINIYPVKGYSISVYLDTPEAQHAAPWVSLLDEEAKIVTSRLGKDRLRVAGTAEYNGANKDIRADRIAPLTNWTRRNFHDAATDRVVPWAGLRPMMPDMMPRVKAGSRPGVYYNTGHGHLGWTLSAATAQIITEVIAQNERQSAPAQFATSPAAAAAPAAAHSARPADTQSLDPVHRESHDPRPV</sequence>
<dbReference type="Proteomes" id="UP000245216">
    <property type="component" value="Unassembled WGS sequence"/>
</dbReference>
<dbReference type="Gene3D" id="3.30.9.10">
    <property type="entry name" value="D-Amino Acid Oxidase, subunit A, domain 2"/>
    <property type="match status" value="1"/>
</dbReference>
<evidence type="ECO:0000259" key="3">
    <source>
        <dbReference type="Pfam" id="PF01266"/>
    </source>
</evidence>
<reference evidence="4 6" key="2">
    <citation type="submission" date="2018-05" db="EMBL/GenBank/DDBJ databases">
        <authorList>
            <person name="Lanie J.A."/>
            <person name="Ng W.-L."/>
            <person name="Kazmierczak K.M."/>
            <person name="Andrzejewski T.M."/>
            <person name="Davidsen T.M."/>
            <person name="Wayne K.J."/>
            <person name="Tettelin H."/>
            <person name="Glass J.I."/>
            <person name="Rusch D."/>
            <person name="Podicherti R."/>
            <person name="Tsui H.-C.T."/>
            <person name="Winkler M.E."/>
        </authorList>
    </citation>
    <scope>NUCLEOTIDE SEQUENCE [LARGE SCALE GENOMIC DNA]</scope>
    <source>
        <strain evidence="4 6">YBY</strain>
    </source>
</reference>
<reference evidence="4 6" key="1">
    <citation type="submission" date="2018-05" db="EMBL/GenBank/DDBJ databases">
        <title>Genome Sequence of an Efficient Indole-Degrading Bacterium, Alcaligenes sp.YBY.</title>
        <authorList>
            <person name="Yang B."/>
        </authorList>
    </citation>
    <scope>NUCLEOTIDE SEQUENCE [LARGE SCALE GENOMIC DNA]</scope>
    <source>
        <strain evidence="4 6">YBY</strain>
    </source>
</reference>
<dbReference type="EMBL" id="CP096916">
    <property type="protein sequence ID" value="WBM39983.1"/>
    <property type="molecule type" value="Genomic_DNA"/>
</dbReference>
<dbReference type="RefSeq" id="WP_080723668.1">
    <property type="nucleotide sequence ID" value="NZ_CAXOJJ010000012.1"/>
</dbReference>
<protein>
    <submittedName>
        <fullName evidence="4">D-amino acid dehydrogenase</fullName>
        <ecNumber evidence="5">1.4.99.-</ecNumber>
    </submittedName>
</protein>
<dbReference type="InterPro" id="IPR006076">
    <property type="entry name" value="FAD-dep_OxRdtase"/>
</dbReference>
<accession>A0A2U2BHF3</accession>
<organism evidence="4 6">
    <name type="scientific">Alcaligenes faecalis</name>
    <dbReference type="NCBI Taxonomy" id="511"/>
    <lineage>
        <taxon>Bacteria</taxon>
        <taxon>Pseudomonadati</taxon>
        <taxon>Pseudomonadota</taxon>
        <taxon>Betaproteobacteria</taxon>
        <taxon>Burkholderiales</taxon>
        <taxon>Alcaligenaceae</taxon>
        <taxon>Alcaligenes</taxon>
    </lineage>
</organism>
<dbReference type="OrthoDB" id="18526at2"/>
<dbReference type="Proteomes" id="UP001211866">
    <property type="component" value="Chromosome"/>
</dbReference>
<dbReference type="Gene3D" id="3.50.50.60">
    <property type="entry name" value="FAD/NAD(P)-binding domain"/>
    <property type="match status" value="2"/>
</dbReference>
<evidence type="ECO:0000256" key="2">
    <source>
        <dbReference type="SAM" id="MobiDB-lite"/>
    </source>
</evidence>
<dbReference type="PANTHER" id="PTHR13847">
    <property type="entry name" value="SARCOSINE DEHYDROGENASE-RELATED"/>
    <property type="match status" value="1"/>
</dbReference>
<keyword evidence="1 5" id="KW-0560">Oxidoreductase</keyword>
<evidence type="ECO:0000256" key="1">
    <source>
        <dbReference type="ARBA" id="ARBA00023002"/>
    </source>
</evidence>
<gene>
    <name evidence="4" type="ORF">DF183_16590</name>
    <name evidence="5" type="ORF">M2J83_09275</name>
</gene>
<dbReference type="GO" id="GO:0005737">
    <property type="term" value="C:cytoplasm"/>
    <property type="evidence" value="ECO:0007669"/>
    <property type="project" value="TreeGrafter"/>
</dbReference>
<dbReference type="NCBIfam" id="NF009074">
    <property type="entry name" value="PRK12409.1"/>
    <property type="match status" value="1"/>
</dbReference>
<feature type="compositionally biased region" description="Low complexity" evidence="2">
    <location>
        <begin position="411"/>
        <end position="435"/>
    </location>
</feature>
<reference evidence="5 7" key="3">
    <citation type="submission" date="2022-05" db="EMBL/GenBank/DDBJ databases">
        <title>Complete sequence of strain NY11312.</title>
        <authorList>
            <person name="Zhou D."/>
        </authorList>
    </citation>
    <scope>NUCLEOTIDE SEQUENCE [LARGE SCALE GENOMIC DNA]</scope>
    <source>
        <strain evidence="5 7">NY11312</strain>
    </source>
</reference>
<dbReference type="Pfam" id="PF01266">
    <property type="entry name" value="DAO"/>
    <property type="match status" value="1"/>
</dbReference>
<name>A0A2U2BHF3_ALCFA</name>
<feature type="region of interest" description="Disordered" evidence="2">
    <location>
        <begin position="411"/>
        <end position="453"/>
    </location>
</feature>
<dbReference type="AlphaFoldDB" id="A0A2U2BHF3"/>
<evidence type="ECO:0000313" key="7">
    <source>
        <dbReference type="Proteomes" id="UP001211866"/>
    </source>
</evidence>
<keyword evidence="7" id="KW-1185">Reference proteome</keyword>
<evidence type="ECO:0000313" key="6">
    <source>
        <dbReference type="Proteomes" id="UP000245216"/>
    </source>
</evidence>
<evidence type="ECO:0000313" key="5">
    <source>
        <dbReference type="EMBL" id="WBM39983.1"/>
    </source>
</evidence>